<protein>
    <submittedName>
        <fullName evidence="3">DUF4397 domain-containing protein</fullName>
    </submittedName>
</protein>
<accession>A0ABT5KFA9</accession>
<organism evidence="3 4">
    <name type="scientific">Roseateles albus</name>
    <dbReference type="NCBI Taxonomy" id="2987525"/>
    <lineage>
        <taxon>Bacteria</taxon>
        <taxon>Pseudomonadati</taxon>
        <taxon>Pseudomonadota</taxon>
        <taxon>Betaproteobacteria</taxon>
        <taxon>Burkholderiales</taxon>
        <taxon>Sphaerotilaceae</taxon>
        <taxon>Roseateles</taxon>
    </lineage>
</organism>
<proteinExistence type="predicted"/>
<evidence type="ECO:0000313" key="3">
    <source>
        <dbReference type="EMBL" id="MDC8772583.1"/>
    </source>
</evidence>
<comment type="caution">
    <text evidence="3">The sequence shown here is derived from an EMBL/GenBank/DDBJ whole genome shotgun (WGS) entry which is preliminary data.</text>
</comment>
<keyword evidence="1" id="KW-0732">Signal</keyword>
<sequence length="432" mass="43953">MRSNFLSPKKWGLLTLTCAGLLLSACGGSSGSGDNNANIRLLNATRSYAGLALSVNDKSVNADVAYGSVGAYTSVDTGTTSSQIQTTGIGTTVASLSPSLNKGSNYTMIAYGWAGAVHTSMLQEDQTAADSGKAKLLVMNLAPDSGSLDFYLSVIGDSLDNEAAIASNIAGGLTSGFNTINSGSYRLRVTTAGKKEEVRLDIPSISLASTDVASLIVTSNEGGILVNGILLQQKAQASSFLNGNVRARVISAFGDGARVTAQLNGASLISNAASPAIGEYQNSAAGSSSLSVNVNGNPMSLAPPNLKAGGDYTLLVWGDSAAPQLTVLSDDNRLAATAGAVKMRLVNAVSNLNSGLTLSVDYSAIATNVLPGSSSTPALLSSSTSSLLSVNSSASSTAAYSISTLPLVSNGVYSVFMLGRADNMMGTLRRER</sequence>
<dbReference type="Pfam" id="PF14344">
    <property type="entry name" value="DUF4397"/>
    <property type="match status" value="2"/>
</dbReference>
<evidence type="ECO:0000256" key="1">
    <source>
        <dbReference type="SAM" id="SignalP"/>
    </source>
</evidence>
<dbReference type="InterPro" id="IPR025510">
    <property type="entry name" value="DUF4397"/>
</dbReference>
<evidence type="ECO:0000259" key="2">
    <source>
        <dbReference type="Pfam" id="PF14344"/>
    </source>
</evidence>
<dbReference type="RefSeq" id="WP_273600762.1">
    <property type="nucleotide sequence ID" value="NZ_JAQQXT010000007.1"/>
</dbReference>
<keyword evidence="4" id="KW-1185">Reference proteome</keyword>
<dbReference type="PROSITE" id="PS51257">
    <property type="entry name" value="PROKAR_LIPOPROTEIN"/>
    <property type="match status" value="1"/>
</dbReference>
<feature type="chain" id="PRO_5046547895" evidence="1">
    <location>
        <begin position="26"/>
        <end position="432"/>
    </location>
</feature>
<reference evidence="3 4" key="1">
    <citation type="submission" date="2022-10" db="EMBL/GenBank/DDBJ databases">
        <title>Paucibacter sp. hw1 Genome sequencing.</title>
        <authorList>
            <person name="Park S."/>
        </authorList>
    </citation>
    <scope>NUCLEOTIDE SEQUENCE [LARGE SCALE GENOMIC DNA]</scope>
    <source>
        <strain evidence="4">hw1</strain>
    </source>
</reference>
<evidence type="ECO:0000313" key="4">
    <source>
        <dbReference type="Proteomes" id="UP001221189"/>
    </source>
</evidence>
<dbReference type="Proteomes" id="UP001221189">
    <property type="component" value="Unassembled WGS sequence"/>
</dbReference>
<feature type="domain" description="DUF4397" evidence="2">
    <location>
        <begin position="248"/>
        <end position="350"/>
    </location>
</feature>
<dbReference type="EMBL" id="JAQQXT010000007">
    <property type="protein sequence ID" value="MDC8772583.1"/>
    <property type="molecule type" value="Genomic_DNA"/>
</dbReference>
<name>A0ABT5KFA9_9BURK</name>
<feature type="domain" description="DUF4397" evidence="2">
    <location>
        <begin position="37"/>
        <end position="151"/>
    </location>
</feature>
<feature type="signal peptide" evidence="1">
    <location>
        <begin position="1"/>
        <end position="25"/>
    </location>
</feature>
<gene>
    <name evidence="3" type="ORF">PRZ03_13450</name>
</gene>